<dbReference type="Gene3D" id="1.10.1200.10">
    <property type="entry name" value="ACP-like"/>
    <property type="match status" value="1"/>
</dbReference>
<dbReference type="InterPro" id="IPR009081">
    <property type="entry name" value="PP-bd_ACP"/>
</dbReference>
<gene>
    <name evidence="4" type="ORF">ACFO3J_08900</name>
</gene>
<dbReference type="SUPFAM" id="SSF47336">
    <property type="entry name" value="ACP-like"/>
    <property type="match status" value="1"/>
</dbReference>
<dbReference type="PROSITE" id="PS00012">
    <property type="entry name" value="PHOSPHOPANTETHEINE"/>
    <property type="match status" value="1"/>
</dbReference>
<evidence type="ECO:0000259" key="3">
    <source>
        <dbReference type="PROSITE" id="PS50075"/>
    </source>
</evidence>
<organism evidence="4 5">
    <name type="scientific">Streptomyces polygonati</name>
    <dbReference type="NCBI Taxonomy" id="1617087"/>
    <lineage>
        <taxon>Bacteria</taxon>
        <taxon>Bacillati</taxon>
        <taxon>Actinomycetota</taxon>
        <taxon>Actinomycetes</taxon>
        <taxon>Kitasatosporales</taxon>
        <taxon>Streptomycetaceae</taxon>
        <taxon>Streptomyces</taxon>
    </lineage>
</organism>
<sequence length="76" mass="8454">MYDQIKQLLIGSFHAVESDFTPHATLGDLGLDSLDLVELSMTFEQWGARVSDDELAELEDFEAVVRLVEDRGAKVA</sequence>
<dbReference type="EMBL" id="JBHSBB010000008">
    <property type="protein sequence ID" value="MFC4031594.1"/>
    <property type="molecule type" value="Genomic_DNA"/>
</dbReference>
<dbReference type="Proteomes" id="UP001595765">
    <property type="component" value="Unassembled WGS sequence"/>
</dbReference>
<reference evidence="5" key="1">
    <citation type="journal article" date="2019" name="Int. J. Syst. Evol. Microbiol.">
        <title>The Global Catalogue of Microorganisms (GCM) 10K type strain sequencing project: providing services to taxonomists for standard genome sequencing and annotation.</title>
        <authorList>
            <consortium name="The Broad Institute Genomics Platform"/>
            <consortium name="The Broad Institute Genome Sequencing Center for Infectious Disease"/>
            <person name="Wu L."/>
            <person name="Ma J."/>
        </authorList>
    </citation>
    <scope>NUCLEOTIDE SEQUENCE [LARGE SCALE GENOMIC DNA]</scope>
    <source>
        <strain evidence="5">CGMCC 4.7237</strain>
    </source>
</reference>
<dbReference type="RefSeq" id="WP_386427872.1">
    <property type="nucleotide sequence ID" value="NZ_JBHSBB010000008.1"/>
</dbReference>
<evidence type="ECO:0000256" key="1">
    <source>
        <dbReference type="ARBA" id="ARBA00022450"/>
    </source>
</evidence>
<name>A0ABV8HI19_9ACTN</name>
<accession>A0ABV8HI19</accession>
<evidence type="ECO:0000313" key="4">
    <source>
        <dbReference type="EMBL" id="MFC4031594.1"/>
    </source>
</evidence>
<proteinExistence type="predicted"/>
<protein>
    <submittedName>
        <fullName evidence="4">Acyl carrier protein</fullName>
    </submittedName>
</protein>
<dbReference type="PROSITE" id="PS50075">
    <property type="entry name" value="CARRIER"/>
    <property type="match status" value="1"/>
</dbReference>
<dbReference type="Pfam" id="PF00550">
    <property type="entry name" value="PP-binding"/>
    <property type="match status" value="1"/>
</dbReference>
<evidence type="ECO:0000256" key="2">
    <source>
        <dbReference type="ARBA" id="ARBA00022553"/>
    </source>
</evidence>
<keyword evidence="1" id="KW-0596">Phosphopantetheine</keyword>
<feature type="domain" description="Carrier" evidence="3">
    <location>
        <begin position="1"/>
        <end position="72"/>
    </location>
</feature>
<dbReference type="InterPro" id="IPR006162">
    <property type="entry name" value="Ppantetheine_attach_site"/>
</dbReference>
<keyword evidence="5" id="KW-1185">Reference proteome</keyword>
<comment type="caution">
    <text evidence="4">The sequence shown here is derived from an EMBL/GenBank/DDBJ whole genome shotgun (WGS) entry which is preliminary data.</text>
</comment>
<keyword evidence="2" id="KW-0597">Phosphoprotein</keyword>
<dbReference type="InterPro" id="IPR036736">
    <property type="entry name" value="ACP-like_sf"/>
</dbReference>
<evidence type="ECO:0000313" key="5">
    <source>
        <dbReference type="Proteomes" id="UP001595765"/>
    </source>
</evidence>